<proteinExistence type="predicted"/>
<dbReference type="PANTHER" id="PTHR44943:SF4">
    <property type="entry name" value="TPR REPEAT-CONTAINING PROTEIN MJ0798"/>
    <property type="match status" value="1"/>
</dbReference>
<dbReference type="InterPro" id="IPR011990">
    <property type="entry name" value="TPR-like_helical_dom_sf"/>
</dbReference>
<dbReference type="Gene3D" id="3.40.50.2000">
    <property type="entry name" value="Glycogen Phosphorylase B"/>
    <property type="match status" value="1"/>
</dbReference>
<dbReference type="KEGG" id="care:LT85_3411"/>
<dbReference type="SMART" id="SM00028">
    <property type="entry name" value="TPR"/>
    <property type="match status" value="7"/>
</dbReference>
<feature type="repeat" description="TPR" evidence="3">
    <location>
        <begin position="139"/>
        <end position="172"/>
    </location>
</feature>
<feature type="repeat" description="TPR" evidence="3">
    <location>
        <begin position="37"/>
        <end position="70"/>
    </location>
</feature>
<dbReference type="Proteomes" id="UP000030302">
    <property type="component" value="Chromosome"/>
</dbReference>
<dbReference type="OrthoDB" id="9814129at2"/>
<dbReference type="STRING" id="279058.LT85_3411"/>
<organism evidence="4 5">
    <name type="scientific">Collimonas arenae</name>
    <dbReference type="NCBI Taxonomy" id="279058"/>
    <lineage>
        <taxon>Bacteria</taxon>
        <taxon>Pseudomonadati</taxon>
        <taxon>Pseudomonadota</taxon>
        <taxon>Betaproteobacteria</taxon>
        <taxon>Burkholderiales</taxon>
        <taxon>Oxalobacteraceae</taxon>
        <taxon>Collimonas</taxon>
    </lineage>
</organism>
<dbReference type="SUPFAM" id="SSF53756">
    <property type="entry name" value="UDP-Glycosyltransferase/glycogen phosphorylase"/>
    <property type="match status" value="1"/>
</dbReference>
<dbReference type="Pfam" id="PF13432">
    <property type="entry name" value="TPR_16"/>
    <property type="match status" value="2"/>
</dbReference>
<gene>
    <name evidence="4" type="ORF">LT85_3411</name>
</gene>
<evidence type="ECO:0000313" key="4">
    <source>
        <dbReference type="EMBL" id="AIY42569.1"/>
    </source>
</evidence>
<evidence type="ECO:0000256" key="3">
    <source>
        <dbReference type="PROSITE-ProRule" id="PRU00339"/>
    </source>
</evidence>
<keyword evidence="1" id="KW-0677">Repeat</keyword>
<dbReference type="Pfam" id="PF14559">
    <property type="entry name" value="TPR_19"/>
    <property type="match status" value="1"/>
</dbReference>
<dbReference type="PROSITE" id="PS50005">
    <property type="entry name" value="TPR"/>
    <property type="match status" value="3"/>
</dbReference>
<reference evidence="5" key="1">
    <citation type="journal article" date="2014" name="Soil Biol. Biochem.">
        <title>Structure and function of bacterial communities in ageing soils: Insights from the Mendocino ecological staircase.</title>
        <authorList>
            <person name="Uroz S."/>
            <person name="Tech J.J."/>
            <person name="Sawaya N.A."/>
            <person name="Frey-Klett P."/>
            <person name="Leveau J.H.J."/>
        </authorList>
    </citation>
    <scope>NUCLEOTIDE SEQUENCE [LARGE SCALE GENOMIC DNA]</scope>
    <source>
        <strain evidence="5">Cal35</strain>
    </source>
</reference>
<keyword evidence="5" id="KW-1185">Reference proteome</keyword>
<dbReference type="InterPro" id="IPR051685">
    <property type="entry name" value="Ycf3/AcsC/BcsC/TPR_MFPF"/>
</dbReference>
<accession>A0A0A1FFW5</accession>
<protein>
    <submittedName>
        <fullName evidence="4">TPR repeat</fullName>
    </submittedName>
</protein>
<dbReference type="HOGENOM" id="CLU_010140_1_1_4"/>
<dbReference type="Gene3D" id="1.25.40.10">
    <property type="entry name" value="Tetratricopeptide repeat domain"/>
    <property type="match status" value="3"/>
</dbReference>
<dbReference type="SUPFAM" id="SSF48452">
    <property type="entry name" value="TPR-like"/>
    <property type="match status" value="2"/>
</dbReference>
<sequence length="593" mass="65910">MNTINLIQQAYKDFQNGNVAHAERSLKNILQSQPANFDALHILGVICTATGQRPQAIDLFQRALAVAPDNVSLHYKLARAQFESGQFEAALGAYERILSLGYVKPEILLAKTAALVNLLRYQEALDCLDQALAQWPDYAEGWAHKGAVWYQLQHYEDALVCCSRALALQPSMADGWYKKSLALDKLERYPDALVCADRAITLAPDNAAYRLDRAVILHKLGRYAEALSDHEIGLSQAPDNAEAWGDHGLTLSRMKRHEQALVSYSRALSIQSGYADVLSNQSLSQLVLGQFEAGWLSYEYRWKKGNADHPRHTQIPLWLGQLAISGKRILLWSEQGLGDTIQFCRYASLVAALGAKVILEVDPALKNIAQTMGNFQVIAIGEHVPEVDYQTPLMSLPLVFKTDLATIPAKPAYLSADSRKKENWKSRQDFTNGKLKVGLVCSGNPGNTNDQRRSMPLQDFAPILQSGIADFFLIQKEVRESDLAFLQQTPSLRLPATDIDGFDDTAAIVANLDLVISVDTSIAHLSGALGVPVWILLPWAPDWRWLLDREDSPWYPSARLFRQDEVGNWEGVITRVTEALDGFLDSLPGINPR</sequence>
<evidence type="ECO:0000256" key="2">
    <source>
        <dbReference type="ARBA" id="ARBA00022803"/>
    </source>
</evidence>
<evidence type="ECO:0000256" key="1">
    <source>
        <dbReference type="ARBA" id="ARBA00022737"/>
    </source>
</evidence>
<evidence type="ECO:0000313" key="5">
    <source>
        <dbReference type="Proteomes" id="UP000030302"/>
    </source>
</evidence>
<dbReference type="AlphaFoldDB" id="A0A0A1FFW5"/>
<dbReference type="RefSeq" id="WP_052135275.1">
    <property type="nucleotide sequence ID" value="NZ_CP009962.1"/>
</dbReference>
<name>A0A0A1FFW5_9BURK</name>
<feature type="repeat" description="TPR" evidence="3">
    <location>
        <begin position="241"/>
        <end position="274"/>
    </location>
</feature>
<dbReference type="Pfam" id="PF13181">
    <property type="entry name" value="TPR_8"/>
    <property type="match status" value="1"/>
</dbReference>
<dbReference type="EMBL" id="CP009962">
    <property type="protein sequence ID" value="AIY42569.1"/>
    <property type="molecule type" value="Genomic_DNA"/>
</dbReference>
<keyword evidence="2 3" id="KW-0802">TPR repeat</keyword>
<dbReference type="InterPro" id="IPR019734">
    <property type="entry name" value="TPR_rpt"/>
</dbReference>
<dbReference type="PANTHER" id="PTHR44943">
    <property type="entry name" value="CELLULOSE SYNTHASE OPERON PROTEIN C"/>
    <property type="match status" value="1"/>
</dbReference>